<evidence type="ECO:0000313" key="1">
    <source>
        <dbReference type="EMBL" id="PON96541.1"/>
    </source>
</evidence>
<dbReference type="EMBL" id="JXTC01000038">
    <property type="protein sequence ID" value="PON96541.1"/>
    <property type="molecule type" value="Genomic_DNA"/>
</dbReference>
<dbReference type="Proteomes" id="UP000237000">
    <property type="component" value="Unassembled WGS sequence"/>
</dbReference>
<name>A0A2P5FFI0_TREOI</name>
<comment type="caution">
    <text evidence="1">The sequence shown here is derived from an EMBL/GenBank/DDBJ whole genome shotgun (WGS) entry which is preliminary data.</text>
</comment>
<accession>A0A2P5FFI0</accession>
<organism evidence="1 2">
    <name type="scientific">Trema orientale</name>
    <name type="common">Charcoal tree</name>
    <name type="synonym">Celtis orientalis</name>
    <dbReference type="NCBI Taxonomy" id="63057"/>
    <lineage>
        <taxon>Eukaryota</taxon>
        <taxon>Viridiplantae</taxon>
        <taxon>Streptophyta</taxon>
        <taxon>Embryophyta</taxon>
        <taxon>Tracheophyta</taxon>
        <taxon>Spermatophyta</taxon>
        <taxon>Magnoliopsida</taxon>
        <taxon>eudicotyledons</taxon>
        <taxon>Gunneridae</taxon>
        <taxon>Pentapetalae</taxon>
        <taxon>rosids</taxon>
        <taxon>fabids</taxon>
        <taxon>Rosales</taxon>
        <taxon>Cannabaceae</taxon>
        <taxon>Trema</taxon>
    </lineage>
</organism>
<evidence type="ECO:0000313" key="2">
    <source>
        <dbReference type="Proteomes" id="UP000237000"/>
    </source>
</evidence>
<keyword evidence="2" id="KW-1185">Reference proteome</keyword>
<proteinExistence type="predicted"/>
<gene>
    <name evidence="1" type="ORF">TorRG33x02_078140</name>
</gene>
<dbReference type="InParanoid" id="A0A2P5FFI0"/>
<reference evidence="2" key="1">
    <citation type="submission" date="2016-06" db="EMBL/GenBank/DDBJ databases">
        <title>Parallel loss of symbiosis genes in relatives of nitrogen-fixing non-legume Parasponia.</title>
        <authorList>
            <person name="Van Velzen R."/>
            <person name="Holmer R."/>
            <person name="Bu F."/>
            <person name="Rutten L."/>
            <person name="Van Zeijl A."/>
            <person name="Liu W."/>
            <person name="Santuari L."/>
            <person name="Cao Q."/>
            <person name="Sharma T."/>
            <person name="Shen D."/>
            <person name="Roswanjaya Y."/>
            <person name="Wardhani T."/>
            <person name="Kalhor M.S."/>
            <person name="Jansen J."/>
            <person name="Van den Hoogen J."/>
            <person name="Gungor B."/>
            <person name="Hartog M."/>
            <person name="Hontelez J."/>
            <person name="Verver J."/>
            <person name="Yang W.-C."/>
            <person name="Schijlen E."/>
            <person name="Repin R."/>
            <person name="Schilthuizen M."/>
            <person name="Schranz E."/>
            <person name="Heidstra R."/>
            <person name="Miyata K."/>
            <person name="Fedorova E."/>
            <person name="Kohlen W."/>
            <person name="Bisseling T."/>
            <person name="Smit S."/>
            <person name="Geurts R."/>
        </authorList>
    </citation>
    <scope>NUCLEOTIDE SEQUENCE [LARGE SCALE GENOMIC DNA]</scope>
    <source>
        <strain evidence="2">cv. RG33-2</strain>
    </source>
</reference>
<protein>
    <submittedName>
        <fullName evidence="1">Uncharacterized protein</fullName>
    </submittedName>
</protein>
<sequence length="62" mass="6804">MVFGKDHATEKNAETPADVVDKLDNDEDVDLDEDDFNNTINIMGTEEVQSMSCSEVPKAAQS</sequence>
<dbReference type="AlphaFoldDB" id="A0A2P5FFI0"/>